<feature type="transmembrane region" description="Helical" evidence="6">
    <location>
        <begin position="279"/>
        <end position="296"/>
    </location>
</feature>
<dbReference type="GeneID" id="40384281"/>
<feature type="transmembrane region" description="Helical" evidence="6">
    <location>
        <begin position="235"/>
        <end position="259"/>
    </location>
</feature>
<feature type="transmembrane region" description="Helical" evidence="6">
    <location>
        <begin position="12"/>
        <end position="33"/>
    </location>
</feature>
<dbReference type="GO" id="GO:0005290">
    <property type="term" value="F:L-histidine transmembrane transporter activity"/>
    <property type="evidence" value="ECO:0007669"/>
    <property type="project" value="TreeGrafter"/>
</dbReference>
<dbReference type="GO" id="GO:0043937">
    <property type="term" value="P:regulation of sporulation"/>
    <property type="evidence" value="ECO:0007669"/>
    <property type="project" value="EnsemblFungi"/>
</dbReference>
<evidence type="ECO:0000256" key="5">
    <source>
        <dbReference type="ARBA" id="ARBA00023136"/>
    </source>
</evidence>
<dbReference type="KEGG" id="pkz:C5L36_0C04210"/>
<dbReference type="GO" id="GO:0005886">
    <property type="term" value="C:plasma membrane"/>
    <property type="evidence" value="ECO:0007669"/>
    <property type="project" value="EnsemblFungi"/>
</dbReference>
<feature type="transmembrane region" description="Helical" evidence="6">
    <location>
        <begin position="156"/>
        <end position="177"/>
    </location>
</feature>
<feature type="transmembrane region" description="Helical" evidence="6">
    <location>
        <begin position="80"/>
        <end position="107"/>
    </location>
</feature>
<name>A0A099P8Y1_PICKU</name>
<dbReference type="InterPro" id="IPR013057">
    <property type="entry name" value="AA_transpt_TM"/>
</dbReference>
<feature type="domain" description="Amino acid transporter transmembrane" evidence="7">
    <location>
        <begin position="8"/>
        <end position="417"/>
    </location>
</feature>
<dbReference type="EMBL" id="NHMM01000001">
    <property type="protein sequence ID" value="OUT24053.1"/>
    <property type="molecule type" value="Genomic_DNA"/>
</dbReference>
<evidence type="ECO:0000313" key="12">
    <source>
        <dbReference type="Proteomes" id="UP000195871"/>
    </source>
</evidence>
<dbReference type="GO" id="GO:0015189">
    <property type="term" value="F:L-lysine transmembrane transporter activity"/>
    <property type="evidence" value="ECO:0007669"/>
    <property type="project" value="TreeGrafter"/>
</dbReference>
<evidence type="ECO:0000313" key="8">
    <source>
        <dbReference type="EMBL" id="AWU76486.1"/>
    </source>
</evidence>
<dbReference type="GO" id="GO:0015194">
    <property type="term" value="F:L-serine transmembrane transporter activity"/>
    <property type="evidence" value="ECO:0007669"/>
    <property type="project" value="TreeGrafter"/>
</dbReference>
<dbReference type="HOGENOM" id="CLU_009020_1_1_1"/>
<protein>
    <recommendedName>
        <fullName evidence="7">Amino acid transporter transmembrane domain-containing protein</fullName>
    </recommendedName>
</protein>
<reference evidence="9" key="2">
    <citation type="submission" date="2014-08" db="EMBL/GenBank/DDBJ databases">
        <title>Exploiting Issatchenkia orientalis SD108 for Succinic Acid Production.</title>
        <authorList>
            <person name="Xiao H."/>
            <person name="Shao Z."/>
            <person name="Jiang Y."/>
            <person name="Dole S."/>
            <person name="Zhao H."/>
        </authorList>
    </citation>
    <scope>NUCLEOTIDE SEQUENCE [LARGE SCALE GENOMIC DNA]</scope>
    <source>
        <strain evidence="9">SD108</strain>
    </source>
</reference>
<dbReference type="Proteomes" id="UP000249293">
    <property type="component" value="Chromosome 3"/>
</dbReference>
<evidence type="ECO:0000313" key="10">
    <source>
        <dbReference type="EMBL" id="OUT24053.1"/>
    </source>
</evidence>
<reference evidence="10 12" key="3">
    <citation type="submission" date="2017-05" db="EMBL/GenBank/DDBJ databases">
        <title>The Genome Sequence of Candida krusei Ckrusei653.</title>
        <authorList>
            <person name="Cuomo C."/>
            <person name="Forche A."/>
            <person name="Young S."/>
            <person name="Abouelleil A."/>
            <person name="Cao P."/>
            <person name="Chapman S."/>
            <person name="Cusick C."/>
            <person name="Shea T."/>
            <person name="Nusbaum C."/>
            <person name="Birren B."/>
        </authorList>
    </citation>
    <scope>NUCLEOTIDE SEQUENCE [LARGE SCALE GENOMIC DNA]</scope>
    <source>
        <strain evidence="10 12">Ckrusei653</strain>
    </source>
</reference>
<feature type="transmembrane region" description="Helical" evidence="6">
    <location>
        <begin position="440"/>
        <end position="460"/>
    </location>
</feature>
<dbReference type="AlphaFoldDB" id="A0A099P8Y1"/>
<dbReference type="eggNOG" id="KOG1305">
    <property type="taxonomic scope" value="Eukaryota"/>
</dbReference>
<proteinExistence type="inferred from homology"/>
<evidence type="ECO:0000259" key="7">
    <source>
        <dbReference type="Pfam" id="PF01490"/>
    </source>
</evidence>
<dbReference type="PANTHER" id="PTHR22950:SF224">
    <property type="entry name" value="VACUOLAR AMINO ACID TRANSPORTER 7"/>
    <property type="match status" value="1"/>
</dbReference>
<dbReference type="STRING" id="4909.A0A099P8Y1"/>
<accession>A0A099P8Y1</accession>
<keyword evidence="13" id="KW-1185">Reference proteome</keyword>
<dbReference type="Proteomes" id="UP000029867">
    <property type="component" value="Unassembled WGS sequence"/>
</dbReference>
<dbReference type="GO" id="GO:0000329">
    <property type="term" value="C:fungal-type vacuole membrane"/>
    <property type="evidence" value="ECO:0007669"/>
    <property type="project" value="TreeGrafter"/>
</dbReference>
<dbReference type="OrthoDB" id="438545at2759"/>
<dbReference type="EMBL" id="CP028775">
    <property type="protein sequence ID" value="AWU76486.1"/>
    <property type="molecule type" value="Genomic_DNA"/>
</dbReference>
<feature type="transmembrane region" description="Helical" evidence="6">
    <location>
        <begin position="359"/>
        <end position="377"/>
    </location>
</feature>
<reference evidence="8 13" key="4">
    <citation type="submission" date="2018-06" db="EMBL/GenBank/DDBJ databases">
        <title>Population genomics shows no distinction between pathogenic Candida krusei and environmental Pichia kudriavzevii: One species, four names.</title>
        <authorList>
            <person name="Douglass A.P."/>
            <person name="Offei B."/>
            <person name="Braun-Galleani S."/>
            <person name="Coughlan A.Y."/>
            <person name="Martos A."/>
            <person name="Ortiz-Merino R.A."/>
            <person name="Byrne K.P."/>
            <person name="Wolfe K.H."/>
        </authorList>
    </citation>
    <scope>NUCLEOTIDE SEQUENCE [LARGE SCALE GENOMIC DNA]</scope>
    <source>
        <strain evidence="8 13">CBS573</strain>
    </source>
</reference>
<evidence type="ECO:0000313" key="13">
    <source>
        <dbReference type="Proteomes" id="UP000249293"/>
    </source>
</evidence>
<evidence type="ECO:0000256" key="3">
    <source>
        <dbReference type="ARBA" id="ARBA00022692"/>
    </source>
</evidence>
<dbReference type="Pfam" id="PF01490">
    <property type="entry name" value="Aa_trans"/>
    <property type="match status" value="1"/>
</dbReference>
<comment type="similarity">
    <text evidence="2">Belongs to the amino acid/polyamine transporter 2 family.</text>
</comment>
<feature type="transmembrane region" description="Helical" evidence="6">
    <location>
        <begin position="202"/>
        <end position="223"/>
    </location>
</feature>
<feature type="transmembrane region" description="Helical" evidence="6">
    <location>
        <begin position="127"/>
        <end position="144"/>
    </location>
</feature>
<keyword evidence="4 6" id="KW-1133">Transmembrane helix</keyword>
<evidence type="ECO:0000313" key="11">
    <source>
        <dbReference type="Proteomes" id="UP000029867"/>
    </source>
</evidence>
<reference evidence="11" key="1">
    <citation type="journal article" date="2014" name="Microb. Cell Fact.">
        <title>Exploiting Issatchenkia orientalis SD108 for succinic acid production.</title>
        <authorList>
            <person name="Xiao H."/>
            <person name="Shao Z."/>
            <person name="Jiang Y."/>
            <person name="Dole S."/>
            <person name="Zhao H."/>
        </authorList>
    </citation>
    <scope>NUCLEOTIDE SEQUENCE [LARGE SCALE GENOMIC DNA]</scope>
    <source>
        <strain evidence="11">SD108</strain>
    </source>
</reference>
<keyword evidence="3 6" id="KW-0812">Transmembrane</keyword>
<dbReference type="PANTHER" id="PTHR22950">
    <property type="entry name" value="AMINO ACID TRANSPORTER"/>
    <property type="match status" value="1"/>
</dbReference>
<evidence type="ECO:0000256" key="6">
    <source>
        <dbReference type="SAM" id="Phobius"/>
    </source>
</evidence>
<dbReference type="GO" id="GO:0005302">
    <property type="term" value="F:L-tyrosine transmembrane transporter activity"/>
    <property type="evidence" value="ECO:0007669"/>
    <property type="project" value="TreeGrafter"/>
</dbReference>
<feature type="transmembrane region" description="Helical" evidence="6">
    <location>
        <begin position="383"/>
        <end position="405"/>
    </location>
</feature>
<dbReference type="Proteomes" id="UP000195871">
    <property type="component" value="Unassembled WGS sequence"/>
</dbReference>
<comment type="subcellular location">
    <subcellularLocation>
        <location evidence="1">Membrane</location>
        <topology evidence="1">Multi-pass membrane protein</topology>
    </subcellularLocation>
</comment>
<dbReference type="GO" id="GO:0005313">
    <property type="term" value="F:L-glutamate transmembrane transporter activity"/>
    <property type="evidence" value="ECO:0007669"/>
    <property type="project" value="TreeGrafter"/>
</dbReference>
<feature type="transmembrane region" description="Helical" evidence="6">
    <location>
        <begin position="39"/>
        <end position="59"/>
    </location>
</feature>
<dbReference type="RefSeq" id="XP_029321963.1">
    <property type="nucleotide sequence ID" value="XM_029466103.1"/>
</dbReference>
<dbReference type="GO" id="GO:0061459">
    <property type="term" value="F:L-arginine transmembrane transporter activity"/>
    <property type="evidence" value="ECO:0007669"/>
    <property type="project" value="TreeGrafter"/>
</dbReference>
<dbReference type="EMBL" id="JQFK01000002">
    <property type="protein sequence ID" value="KGK40496.1"/>
    <property type="molecule type" value="Genomic_DNA"/>
</dbReference>
<dbReference type="VEuPathDB" id="FungiDB:C5L36_0C04210"/>
<evidence type="ECO:0000256" key="1">
    <source>
        <dbReference type="ARBA" id="ARBA00004141"/>
    </source>
</evidence>
<keyword evidence="5 6" id="KW-0472">Membrane</keyword>
<evidence type="ECO:0000313" key="9">
    <source>
        <dbReference type="EMBL" id="KGK40496.1"/>
    </source>
</evidence>
<evidence type="ECO:0000256" key="2">
    <source>
        <dbReference type="ARBA" id="ARBA00008066"/>
    </source>
</evidence>
<sequence length="462" mass="50946">MTIQHYEGASIASSVINTVNTVIGAGILVLPYAFRTQSIIGGTFIIIFAGIANGVGMVLQGAASKFLPQGTATFFTVCRITYPGLSLLFDFAIFLQCFGVGVSYIVLTGDLLPLVYTFDGWDEHSMKFFYVLGSAFLVVPLCYMKKIDSLKYASIIALLAIVYIAFLIYGYFFYAIFTNYEKIPPEKLGGISFFKPEGIKPVFKTLGVVVLAYTCPTQFSIVGELANPSMERITNIVFISLGIISSIFVSVGLAGYLTFGNTLSGNILLMYENNFYTQTGRALLVLMVVLSFPLMFHPARVSFNNVCHIVTKSVVSSGTGNDVAVNSRSPLLPSNEEEHHVHLLELVEEEDVPMSNTRFFILTVLLLAASYTTALSLKSFELILAVVGATGGVLISFVLPGFYGYKLIASDDERYTRRLYKYSPNEAQNRIFQSKLLKNVSLFLIVWGLVVMMICLWAIFFT</sequence>
<gene>
    <name evidence="8" type="ORF">C5L36_0C04210</name>
    <name evidence="10" type="ORF">CAS74_000436</name>
    <name evidence="9" type="ORF">JL09_g290</name>
</gene>
<evidence type="ECO:0000256" key="4">
    <source>
        <dbReference type="ARBA" id="ARBA00022989"/>
    </source>
</evidence>
<organism evidence="9 11">
    <name type="scientific">Pichia kudriavzevii</name>
    <name type="common">Yeast</name>
    <name type="synonym">Issatchenkia orientalis</name>
    <dbReference type="NCBI Taxonomy" id="4909"/>
    <lineage>
        <taxon>Eukaryota</taxon>
        <taxon>Fungi</taxon>
        <taxon>Dikarya</taxon>
        <taxon>Ascomycota</taxon>
        <taxon>Saccharomycotina</taxon>
        <taxon>Pichiomycetes</taxon>
        <taxon>Pichiales</taxon>
        <taxon>Pichiaceae</taxon>
        <taxon>Pichia</taxon>
    </lineage>
</organism>